<name>A0A7I9VSV4_9BACT</name>
<sequence length="859" mass="88215">MPSTLAERRLQLLAAARAGGELLRFDPARLRFSLGTSLSDLHIPVQVTPEAGAIVRGAATELALLLASQHRRFVPADDLEGLLLTEGYASLPTSAELLGPSGGGADLQAAAQLGALAHPALEGGVVCAWMGPGGRGRSLTGLVIQVLGQAFAELEGAGGEETPWLALLALFGELAAADARLAEVLPRPPLDRYLRAGALLGLWVAARTGLARAWRASGRAASDPLLVKLEAALSPGALLAGPGGPAGATLGGCELGPGLERAEGLARRLAGEAPEAVQADLERELGADEELARRCEEAAAVGFLRGALREVVLAAEVAGRGERAAELRALLAAPGALAAACADGRGREEVAARAAGLGALPGAGGAGVAALQHAARAWAPQGPAAAAGLGRDAARSAYARALLAHAADLALEALLAPARRALSVRTGAEAEGGVEGEWEAGRLYRISARPGPILRAAAARPLAHLFADVKDFTRRTGMLGPAPMAEFLRNEFYRPILNAAKSFFAGMPHLADRGGISVNNLLGDAISLSGDIEALVGLAAEIRRLLAGYEARLARELSSEAVARQLAALAARYDEAVARAGERAEAARAAGRPAEAARHGEEAAALREERARALARARGEGLEAGVFISFGAAPVTVLIDDEVFGPNRVAIADKINESARGTARDGAARARADAALAAARLARGAPALAHAWSVFVERPLVLAVPPALERAALAAAAGGDVQGALRALGPPVRDAVLRAAQPDGGGPGQIYNGGAALSEEALTAFLDAVKEARQLRRVVLRPEAIPAALASRFFYGEAPLELVATFDAGHAPRELFRRVGDAEFKGLGAVAVWELGADQGGPAELFRHFARAWLEGREG</sequence>
<evidence type="ECO:0000313" key="2">
    <source>
        <dbReference type="Proteomes" id="UP000503640"/>
    </source>
</evidence>
<evidence type="ECO:0000313" key="1">
    <source>
        <dbReference type="EMBL" id="GEJ59381.1"/>
    </source>
</evidence>
<protein>
    <submittedName>
        <fullName evidence="1">Uncharacterized protein</fullName>
    </submittedName>
</protein>
<gene>
    <name evidence="1" type="ORF">AMYX_41220</name>
</gene>
<organism evidence="1 2">
    <name type="scientific">Anaeromyxobacter diazotrophicus</name>
    <dbReference type="NCBI Taxonomy" id="2590199"/>
    <lineage>
        <taxon>Bacteria</taxon>
        <taxon>Pseudomonadati</taxon>
        <taxon>Myxococcota</taxon>
        <taxon>Myxococcia</taxon>
        <taxon>Myxococcales</taxon>
        <taxon>Cystobacterineae</taxon>
        <taxon>Anaeromyxobacteraceae</taxon>
        <taxon>Anaeromyxobacter</taxon>
    </lineage>
</organism>
<dbReference type="RefSeq" id="WP_176068816.1">
    <property type="nucleotide sequence ID" value="NZ_BJTG01000013.1"/>
</dbReference>
<dbReference type="EMBL" id="BJTG01000013">
    <property type="protein sequence ID" value="GEJ59381.1"/>
    <property type="molecule type" value="Genomic_DNA"/>
</dbReference>
<accession>A0A7I9VSV4</accession>
<reference evidence="2" key="1">
    <citation type="journal article" date="2020" name="Appl. Environ. Microbiol.">
        <title>Diazotrophic Anaeromyxobacter Isolates from Soils.</title>
        <authorList>
            <person name="Masuda Y."/>
            <person name="Yamanaka H."/>
            <person name="Xu Z.X."/>
            <person name="Shiratori Y."/>
            <person name="Aono T."/>
            <person name="Amachi S."/>
            <person name="Senoo K."/>
            <person name="Itoh H."/>
        </authorList>
    </citation>
    <scope>NUCLEOTIDE SEQUENCE [LARGE SCALE GENOMIC DNA]</scope>
    <source>
        <strain evidence="2">R267</strain>
    </source>
</reference>
<comment type="caution">
    <text evidence="1">The sequence shown here is derived from an EMBL/GenBank/DDBJ whole genome shotgun (WGS) entry which is preliminary data.</text>
</comment>
<proteinExistence type="predicted"/>
<dbReference type="AlphaFoldDB" id="A0A7I9VSV4"/>
<dbReference type="Proteomes" id="UP000503640">
    <property type="component" value="Unassembled WGS sequence"/>
</dbReference>
<keyword evidence="2" id="KW-1185">Reference proteome</keyword>